<evidence type="ECO:0000313" key="10">
    <source>
        <dbReference type="Proteomes" id="UP000254841"/>
    </source>
</evidence>
<dbReference type="PANTHER" id="PTHR42792:SF2">
    <property type="entry name" value="FLAGELLIN"/>
    <property type="match status" value="1"/>
</dbReference>
<dbReference type="InterPro" id="IPR001492">
    <property type="entry name" value="Flagellin"/>
</dbReference>
<evidence type="ECO:0000313" key="9">
    <source>
        <dbReference type="EMBL" id="STO96523.1"/>
    </source>
</evidence>
<evidence type="ECO:0000259" key="8">
    <source>
        <dbReference type="Pfam" id="PF00700"/>
    </source>
</evidence>
<proteinExistence type="inferred from homology"/>
<feature type="domain" description="Flagellin C-terminal" evidence="8">
    <location>
        <begin position="428"/>
        <end position="513"/>
    </location>
</feature>
<dbReference type="GO" id="GO:0005576">
    <property type="term" value="C:extracellular region"/>
    <property type="evidence" value="ECO:0007669"/>
    <property type="project" value="UniProtKB-SubCell"/>
</dbReference>
<keyword evidence="9" id="KW-0282">Flagellum</keyword>
<name>A0A377J410_9HELI</name>
<keyword evidence="2" id="KW-0843">Virulence</keyword>
<gene>
    <name evidence="9" type="primary">flaA_1</name>
    <name evidence="9" type="ORF">NCTC12410_00336</name>
</gene>
<dbReference type="OrthoDB" id="9796789at2"/>
<keyword evidence="6" id="KW-0964">Secreted</keyword>
<evidence type="ECO:0000256" key="2">
    <source>
        <dbReference type="ARBA" id="ARBA00023026"/>
    </source>
</evidence>
<accession>A0A377J410</accession>
<comment type="similarity">
    <text evidence="1 6">Belongs to the bacterial flagellin family.</text>
</comment>
<dbReference type="InterPro" id="IPR001029">
    <property type="entry name" value="Flagellin_N"/>
</dbReference>
<feature type="domain" description="Flagellin N-terminal" evidence="7">
    <location>
        <begin position="5"/>
        <end position="143"/>
    </location>
</feature>
<dbReference type="GO" id="GO:0005198">
    <property type="term" value="F:structural molecule activity"/>
    <property type="evidence" value="ECO:0007669"/>
    <property type="project" value="UniProtKB-UniRule"/>
</dbReference>
<sequence length="514" mass="54066">MAFQINTNINALNAHAQSVGTQLGLKNSLEKLSSGLRINKAADDASGMIIADSLRSQASALGQAISNTNDGIGIIQVADKAMDEMLKILDTVKVKATQAAQDGQTTVSRKAIQNDIIRLIQGLDYIGNTTSYNGQALLSGQWTNKEFQVGAYSNQSIKASIGSTTSDKIGQVRLETGAMITSSGEVSLKFKAVDGVNDVQLESVKISHSSGTGLGNLAEIINKSSDKTGIRANAIVHSTSNEEIKAGDLRQLVINGFTLGDIIGIKQADSDGRLVQAINGATAETGVEAYTDNEGRLNLRSIDGRGIVVTSNNQGANTPKAIEKINDQEIEGTTKDGVPQGGSINYGRLAMTRLDSRDIIVSGTNISSTGYGDGQDVAEWVANLRDVLGVFNEAVRSAAGGNENNAEALNNKILGAGVTTLRGAMIVMDIAESAGRTLDKIRADLGSVQGQMQATVNNITITQVNVKAAESQIREVDFASESAEFNKFSILAQSGSYAMSQANAAQQNILRLLS</sequence>
<protein>
    <recommendedName>
        <fullName evidence="6">Flagellin</fullName>
    </recommendedName>
</protein>
<keyword evidence="3 6" id="KW-0975">Bacterial flagellum</keyword>
<evidence type="ECO:0000256" key="6">
    <source>
        <dbReference type="RuleBase" id="RU362073"/>
    </source>
</evidence>
<dbReference type="EMBL" id="UGHV01000001">
    <property type="protein sequence ID" value="STO96523.1"/>
    <property type="molecule type" value="Genomic_DNA"/>
</dbReference>
<keyword evidence="9" id="KW-0969">Cilium</keyword>
<comment type="function">
    <text evidence="4">Flagellin is the subunit protein which polymerizes to form the filaments of bacterial flagella. Important for motility and virulence.</text>
</comment>
<comment type="subunit">
    <text evidence="5">Heteromer of FlaA and FlaB. FlaB is located proximal to the hook while the remainder of the filament is composed of the predominant FlaA.</text>
</comment>
<evidence type="ECO:0000259" key="7">
    <source>
        <dbReference type="Pfam" id="PF00669"/>
    </source>
</evidence>
<dbReference type="AlphaFoldDB" id="A0A377J410"/>
<dbReference type="Pfam" id="PF07196">
    <property type="entry name" value="Flagellin_IN"/>
    <property type="match status" value="2"/>
</dbReference>
<dbReference type="InterPro" id="IPR010810">
    <property type="entry name" value="Flagellin_hook_IN_motif"/>
</dbReference>
<dbReference type="PRINTS" id="PR00207">
    <property type="entry name" value="FLAGELLIN"/>
</dbReference>
<evidence type="ECO:0000256" key="4">
    <source>
        <dbReference type="ARBA" id="ARBA00025143"/>
    </source>
</evidence>
<evidence type="ECO:0000256" key="5">
    <source>
        <dbReference type="ARBA" id="ARBA00025928"/>
    </source>
</evidence>
<dbReference type="GO" id="GO:0009288">
    <property type="term" value="C:bacterial-type flagellum"/>
    <property type="evidence" value="ECO:0007669"/>
    <property type="project" value="UniProtKB-SubCell"/>
</dbReference>
<organism evidence="9 10">
    <name type="scientific">Helicobacter canis</name>
    <dbReference type="NCBI Taxonomy" id="29419"/>
    <lineage>
        <taxon>Bacteria</taxon>
        <taxon>Pseudomonadati</taxon>
        <taxon>Campylobacterota</taxon>
        <taxon>Epsilonproteobacteria</taxon>
        <taxon>Campylobacterales</taxon>
        <taxon>Helicobacteraceae</taxon>
        <taxon>Helicobacter</taxon>
    </lineage>
</organism>
<comment type="subcellular location">
    <subcellularLocation>
        <location evidence="6">Secreted</location>
    </subcellularLocation>
    <subcellularLocation>
        <location evidence="6">Bacterial flagellum</location>
    </subcellularLocation>
</comment>
<dbReference type="RefSeq" id="WP_115010853.1">
    <property type="nucleotide sequence ID" value="NZ_UGHV01000001.1"/>
</dbReference>
<dbReference type="PANTHER" id="PTHR42792">
    <property type="entry name" value="FLAGELLIN"/>
    <property type="match status" value="1"/>
</dbReference>
<dbReference type="InterPro" id="IPR046358">
    <property type="entry name" value="Flagellin_C"/>
</dbReference>
<reference evidence="9 10" key="1">
    <citation type="submission" date="2018-06" db="EMBL/GenBank/DDBJ databases">
        <authorList>
            <consortium name="Pathogen Informatics"/>
            <person name="Doyle S."/>
        </authorList>
    </citation>
    <scope>NUCLEOTIDE SEQUENCE [LARGE SCALE GENOMIC DNA]</scope>
    <source>
        <strain evidence="9 10">NCTC12410</strain>
    </source>
</reference>
<evidence type="ECO:0000256" key="3">
    <source>
        <dbReference type="ARBA" id="ARBA00023143"/>
    </source>
</evidence>
<dbReference type="NCBIfam" id="NF010115">
    <property type="entry name" value="PRK13588.1"/>
    <property type="match status" value="1"/>
</dbReference>
<dbReference type="SUPFAM" id="SSF64518">
    <property type="entry name" value="Phase 1 flagellin"/>
    <property type="match status" value="1"/>
</dbReference>
<dbReference type="NCBIfam" id="NF009234">
    <property type="entry name" value="PRK12584.1"/>
    <property type="match status" value="1"/>
</dbReference>
<keyword evidence="9" id="KW-0966">Cell projection</keyword>
<dbReference type="Pfam" id="PF00700">
    <property type="entry name" value="Flagellin_C"/>
    <property type="match status" value="1"/>
</dbReference>
<dbReference type="Proteomes" id="UP000254841">
    <property type="component" value="Unassembled WGS sequence"/>
</dbReference>
<dbReference type="Pfam" id="PF00669">
    <property type="entry name" value="Flagellin_N"/>
    <property type="match status" value="1"/>
</dbReference>
<dbReference type="Gene3D" id="1.20.1330.10">
    <property type="entry name" value="f41 fragment of flagellin, N-terminal domain"/>
    <property type="match status" value="2"/>
</dbReference>
<dbReference type="Gene3D" id="3.30.70.2120">
    <property type="match status" value="1"/>
</dbReference>
<evidence type="ECO:0000256" key="1">
    <source>
        <dbReference type="ARBA" id="ARBA00005709"/>
    </source>
</evidence>